<keyword evidence="3" id="KW-1185">Reference proteome</keyword>
<feature type="compositionally biased region" description="Basic and acidic residues" evidence="1">
    <location>
        <begin position="42"/>
        <end position="53"/>
    </location>
</feature>
<name>A0ABD0UQ71_DENTH</name>
<sequence length="62" mass="6876">MSGDQKDTKRMTKPRLPPKRGFKNKKISEVIVNGDRGSVSVKRNDNITTKDDNDIGDSGESI</sequence>
<feature type="region of interest" description="Disordered" evidence="1">
    <location>
        <begin position="1"/>
        <end position="62"/>
    </location>
</feature>
<organism evidence="2 3">
    <name type="scientific">Dendrobium thyrsiflorum</name>
    <name type="common">Pinecone-like raceme dendrobium</name>
    <name type="synonym">Orchid</name>
    <dbReference type="NCBI Taxonomy" id="117978"/>
    <lineage>
        <taxon>Eukaryota</taxon>
        <taxon>Viridiplantae</taxon>
        <taxon>Streptophyta</taxon>
        <taxon>Embryophyta</taxon>
        <taxon>Tracheophyta</taxon>
        <taxon>Spermatophyta</taxon>
        <taxon>Magnoliopsida</taxon>
        <taxon>Liliopsida</taxon>
        <taxon>Asparagales</taxon>
        <taxon>Orchidaceae</taxon>
        <taxon>Epidendroideae</taxon>
        <taxon>Malaxideae</taxon>
        <taxon>Dendrobiinae</taxon>
        <taxon>Dendrobium</taxon>
    </lineage>
</organism>
<dbReference type="Proteomes" id="UP001552299">
    <property type="component" value="Unassembled WGS sequence"/>
</dbReference>
<proteinExistence type="predicted"/>
<dbReference type="EMBL" id="JANQDX010000012">
    <property type="protein sequence ID" value="KAL0915019.1"/>
    <property type="molecule type" value="Genomic_DNA"/>
</dbReference>
<evidence type="ECO:0000256" key="1">
    <source>
        <dbReference type="SAM" id="MobiDB-lite"/>
    </source>
</evidence>
<evidence type="ECO:0000313" key="2">
    <source>
        <dbReference type="EMBL" id="KAL0915019.1"/>
    </source>
</evidence>
<accession>A0ABD0UQ71</accession>
<comment type="caution">
    <text evidence="2">The sequence shown here is derived from an EMBL/GenBank/DDBJ whole genome shotgun (WGS) entry which is preliminary data.</text>
</comment>
<gene>
    <name evidence="2" type="ORF">M5K25_015416</name>
</gene>
<protein>
    <submittedName>
        <fullName evidence="2">Uncharacterized protein</fullName>
    </submittedName>
</protein>
<evidence type="ECO:0000313" key="3">
    <source>
        <dbReference type="Proteomes" id="UP001552299"/>
    </source>
</evidence>
<dbReference type="AlphaFoldDB" id="A0ABD0UQ71"/>
<feature type="compositionally biased region" description="Basic residues" evidence="1">
    <location>
        <begin position="11"/>
        <end position="25"/>
    </location>
</feature>
<feature type="compositionally biased region" description="Basic and acidic residues" evidence="1">
    <location>
        <begin position="1"/>
        <end position="10"/>
    </location>
</feature>
<reference evidence="2 3" key="1">
    <citation type="journal article" date="2024" name="Plant Biotechnol. J.">
        <title>Dendrobium thyrsiflorum genome and its molecular insights into genes involved in important horticultural traits.</title>
        <authorList>
            <person name="Chen B."/>
            <person name="Wang J.Y."/>
            <person name="Zheng P.J."/>
            <person name="Li K.L."/>
            <person name="Liang Y.M."/>
            <person name="Chen X.F."/>
            <person name="Zhang C."/>
            <person name="Zhao X."/>
            <person name="He X."/>
            <person name="Zhang G.Q."/>
            <person name="Liu Z.J."/>
            <person name="Xu Q."/>
        </authorList>
    </citation>
    <scope>NUCLEOTIDE SEQUENCE [LARGE SCALE GENOMIC DNA]</scope>
    <source>
        <strain evidence="2">GZMU011</strain>
    </source>
</reference>